<proteinExistence type="predicted"/>
<evidence type="ECO:0000313" key="2">
    <source>
        <dbReference type="EMBL" id="CAK0800340.1"/>
    </source>
</evidence>
<protein>
    <recommendedName>
        <fullName evidence="4">Transmembrane protein</fullName>
    </recommendedName>
</protein>
<gene>
    <name evidence="2" type="ORF">PCOR1329_LOCUS8510</name>
</gene>
<keyword evidence="3" id="KW-1185">Reference proteome</keyword>
<feature type="compositionally biased region" description="Low complexity" evidence="1">
    <location>
        <begin position="148"/>
        <end position="193"/>
    </location>
</feature>
<organism evidence="2 3">
    <name type="scientific">Prorocentrum cordatum</name>
    <dbReference type="NCBI Taxonomy" id="2364126"/>
    <lineage>
        <taxon>Eukaryota</taxon>
        <taxon>Sar</taxon>
        <taxon>Alveolata</taxon>
        <taxon>Dinophyceae</taxon>
        <taxon>Prorocentrales</taxon>
        <taxon>Prorocentraceae</taxon>
        <taxon>Prorocentrum</taxon>
    </lineage>
</organism>
<evidence type="ECO:0008006" key="4">
    <source>
        <dbReference type="Google" id="ProtNLM"/>
    </source>
</evidence>
<dbReference type="Proteomes" id="UP001189429">
    <property type="component" value="Unassembled WGS sequence"/>
</dbReference>
<sequence>MFVPVALLLWFSPFGSRHLRPSRSCFKGRHSLLHIYTLLSRSASTMVALLTLFALPCVASSLSLQRADAEEGDMLFALSSDAEARQAGQRAEDEYTSVIALFSEAEALLREEVASDREAADEEIALLQEVDADEKVAEEEMEADSDPEASAAEAAPAGEAPSNATAAEAPASEAAAAESSEGTAAGASGNATEVQSDENQSRANLSTYFDPKLMAIFREKQAHLKETMKRTSWCRRRSSTWPSWPRIWR</sequence>
<evidence type="ECO:0000256" key="1">
    <source>
        <dbReference type="SAM" id="MobiDB-lite"/>
    </source>
</evidence>
<dbReference type="EMBL" id="CAUYUJ010002336">
    <property type="protein sequence ID" value="CAK0800340.1"/>
    <property type="molecule type" value="Genomic_DNA"/>
</dbReference>
<feature type="compositionally biased region" description="Acidic residues" evidence="1">
    <location>
        <begin position="128"/>
        <end position="147"/>
    </location>
</feature>
<accession>A0ABN9Q7B9</accession>
<reference evidence="2" key="1">
    <citation type="submission" date="2023-10" db="EMBL/GenBank/DDBJ databases">
        <authorList>
            <person name="Chen Y."/>
            <person name="Shah S."/>
            <person name="Dougan E. K."/>
            <person name="Thang M."/>
            <person name="Chan C."/>
        </authorList>
    </citation>
    <scope>NUCLEOTIDE SEQUENCE [LARGE SCALE GENOMIC DNA]</scope>
</reference>
<evidence type="ECO:0000313" key="3">
    <source>
        <dbReference type="Proteomes" id="UP001189429"/>
    </source>
</evidence>
<comment type="caution">
    <text evidence="2">The sequence shown here is derived from an EMBL/GenBank/DDBJ whole genome shotgun (WGS) entry which is preliminary data.</text>
</comment>
<feature type="region of interest" description="Disordered" evidence="1">
    <location>
        <begin position="128"/>
        <end position="205"/>
    </location>
</feature>
<name>A0ABN9Q7B9_9DINO</name>